<keyword evidence="3" id="KW-1185">Reference proteome</keyword>
<evidence type="ECO:0000256" key="1">
    <source>
        <dbReference type="SAM" id="MobiDB-lite"/>
    </source>
</evidence>
<evidence type="ECO:0000313" key="2">
    <source>
        <dbReference type="EMBL" id="MFC5366474.1"/>
    </source>
</evidence>
<evidence type="ECO:0008006" key="4">
    <source>
        <dbReference type="Google" id="ProtNLM"/>
    </source>
</evidence>
<proteinExistence type="predicted"/>
<dbReference type="Proteomes" id="UP001596201">
    <property type="component" value="Unassembled WGS sequence"/>
</dbReference>
<name>A0ABD5R923_9EURY</name>
<protein>
    <recommendedName>
        <fullName evidence="4">DUF3829 domain-containing protein</fullName>
    </recommendedName>
</protein>
<gene>
    <name evidence="2" type="ORF">ACFPJ5_05940</name>
</gene>
<feature type="region of interest" description="Disordered" evidence="1">
    <location>
        <begin position="16"/>
        <end position="82"/>
    </location>
</feature>
<dbReference type="EMBL" id="JBHSKX010000001">
    <property type="protein sequence ID" value="MFC5366474.1"/>
    <property type="molecule type" value="Genomic_DNA"/>
</dbReference>
<feature type="compositionally biased region" description="Low complexity" evidence="1">
    <location>
        <begin position="28"/>
        <end position="55"/>
    </location>
</feature>
<reference evidence="2 3" key="1">
    <citation type="journal article" date="2019" name="Int. J. Syst. Evol. Microbiol.">
        <title>The Global Catalogue of Microorganisms (GCM) 10K type strain sequencing project: providing services to taxonomists for standard genome sequencing and annotation.</title>
        <authorList>
            <consortium name="The Broad Institute Genomics Platform"/>
            <consortium name="The Broad Institute Genome Sequencing Center for Infectious Disease"/>
            <person name="Wu L."/>
            <person name="Ma J."/>
        </authorList>
    </citation>
    <scope>NUCLEOTIDE SEQUENCE [LARGE SCALE GENOMIC DNA]</scope>
    <source>
        <strain evidence="2 3">CGMCC 1.12237</strain>
    </source>
</reference>
<dbReference type="RefSeq" id="WP_227228183.1">
    <property type="nucleotide sequence ID" value="NZ_JAJCVJ010000001.1"/>
</dbReference>
<dbReference type="PROSITE" id="PS51257">
    <property type="entry name" value="PROKAR_LIPOPROTEIN"/>
    <property type="match status" value="1"/>
</dbReference>
<dbReference type="AlphaFoldDB" id="A0ABD5R923"/>
<feature type="region of interest" description="Disordered" evidence="1">
    <location>
        <begin position="355"/>
        <end position="376"/>
    </location>
</feature>
<sequence length="384" mass="42701">MDRRTYLALAGSSLLAGCSGFDLPGDGSPTATPSPTATDTPTDTASPTATDTPTDTPSPTPTETPTETPTDTATPTPSAPGDYIRLAESELEAAIEAFTNAVGTDATILDVDSTATDFRREPIFRRIAAARDDLDRAKEDATARQGGLIRDREEVAQYVEELTRVQYNLTQTYATHDELDRLLFTDEEIEGLATPYRDTLDTAVLWIDRVGDIETNRLERSGFFTPETVDRKQNQIRQERDAFQAFYATFESLPEARRQLYTAATTHFVEAEYQEADEEFEDTIDAFETAQRDFEPDRIRPDIFAESRDRFVCYFDAALRGSEAMERAAENGDDNDDREREEFEAEAGRIFTESCDRPIAGPWGDSETPTPGSLRGALTRLLFG</sequence>
<evidence type="ECO:0000313" key="3">
    <source>
        <dbReference type="Proteomes" id="UP001596201"/>
    </source>
</evidence>
<accession>A0ABD5R923</accession>
<comment type="caution">
    <text evidence="2">The sequence shown here is derived from an EMBL/GenBank/DDBJ whole genome shotgun (WGS) entry which is preliminary data.</text>
</comment>
<feature type="compositionally biased region" description="Low complexity" evidence="1">
    <location>
        <begin position="63"/>
        <end position="80"/>
    </location>
</feature>
<organism evidence="2 3">
    <name type="scientific">Salinirubrum litoreum</name>
    <dbReference type="NCBI Taxonomy" id="1126234"/>
    <lineage>
        <taxon>Archaea</taxon>
        <taxon>Methanobacteriati</taxon>
        <taxon>Methanobacteriota</taxon>
        <taxon>Stenosarchaea group</taxon>
        <taxon>Halobacteria</taxon>
        <taxon>Halobacteriales</taxon>
        <taxon>Haloferacaceae</taxon>
        <taxon>Salinirubrum</taxon>
    </lineage>
</organism>